<evidence type="ECO:0000313" key="2">
    <source>
        <dbReference type="Proteomes" id="UP000799118"/>
    </source>
</evidence>
<accession>A0A6A4I2Q7</accession>
<reference evidence="1" key="1">
    <citation type="journal article" date="2019" name="Environ. Microbiol.">
        <title>Fungal ecological strategies reflected in gene transcription - a case study of two litter decomposers.</title>
        <authorList>
            <person name="Barbi F."/>
            <person name="Kohler A."/>
            <person name="Barry K."/>
            <person name="Baskaran P."/>
            <person name="Daum C."/>
            <person name="Fauchery L."/>
            <person name="Ihrmark K."/>
            <person name="Kuo A."/>
            <person name="LaButti K."/>
            <person name="Lipzen A."/>
            <person name="Morin E."/>
            <person name="Grigoriev I.V."/>
            <person name="Henrissat B."/>
            <person name="Lindahl B."/>
            <person name="Martin F."/>
        </authorList>
    </citation>
    <scope>NUCLEOTIDE SEQUENCE</scope>
    <source>
        <strain evidence="1">JB14</strain>
    </source>
</reference>
<proteinExistence type="predicted"/>
<name>A0A6A4I2Q7_9AGAR</name>
<dbReference type="EMBL" id="ML769428">
    <property type="protein sequence ID" value="KAE9403065.1"/>
    <property type="molecule type" value="Genomic_DNA"/>
</dbReference>
<dbReference type="AlphaFoldDB" id="A0A6A4I2Q7"/>
<protein>
    <submittedName>
        <fullName evidence="1">Uncharacterized protein</fullName>
    </submittedName>
</protein>
<evidence type="ECO:0000313" key="1">
    <source>
        <dbReference type="EMBL" id="KAE9403065.1"/>
    </source>
</evidence>
<gene>
    <name evidence="1" type="ORF">BT96DRAFT_990522</name>
</gene>
<organism evidence="1 2">
    <name type="scientific">Gymnopus androsaceus JB14</name>
    <dbReference type="NCBI Taxonomy" id="1447944"/>
    <lineage>
        <taxon>Eukaryota</taxon>
        <taxon>Fungi</taxon>
        <taxon>Dikarya</taxon>
        <taxon>Basidiomycota</taxon>
        <taxon>Agaricomycotina</taxon>
        <taxon>Agaricomycetes</taxon>
        <taxon>Agaricomycetidae</taxon>
        <taxon>Agaricales</taxon>
        <taxon>Marasmiineae</taxon>
        <taxon>Omphalotaceae</taxon>
        <taxon>Gymnopus</taxon>
    </lineage>
</organism>
<dbReference type="OrthoDB" id="2954128at2759"/>
<dbReference type="Proteomes" id="UP000799118">
    <property type="component" value="Unassembled WGS sequence"/>
</dbReference>
<sequence length="71" mass="8091">MSSTISAFPEELLHNVVEYVASDVVFIERQISMPSWNFLFAYIELKGVDNLERFVNQCLSSETFALSIRSA</sequence>
<keyword evidence="2" id="KW-1185">Reference proteome</keyword>